<dbReference type="Proteomes" id="UP000663869">
    <property type="component" value="Unassembled WGS sequence"/>
</dbReference>
<proteinExistence type="predicted"/>
<keyword evidence="1" id="KW-0812">Transmembrane</keyword>
<feature type="transmembrane region" description="Helical" evidence="1">
    <location>
        <begin position="6"/>
        <end position="27"/>
    </location>
</feature>
<comment type="caution">
    <text evidence="2">The sequence shown here is derived from an EMBL/GenBank/DDBJ whole genome shotgun (WGS) entry which is preliminary data.</text>
</comment>
<dbReference type="AlphaFoldDB" id="A0A817Z9X7"/>
<accession>A0A817Z9X7</accession>
<evidence type="ECO:0000313" key="2">
    <source>
        <dbReference type="EMBL" id="CAF3390749.1"/>
    </source>
</evidence>
<keyword evidence="1" id="KW-1133">Transmembrane helix</keyword>
<evidence type="ECO:0000313" key="3">
    <source>
        <dbReference type="Proteomes" id="UP000663869"/>
    </source>
</evidence>
<dbReference type="NCBIfam" id="TIGR01444">
    <property type="entry name" value="fkbM_fam"/>
    <property type="match status" value="1"/>
</dbReference>
<dbReference type="InterPro" id="IPR029063">
    <property type="entry name" value="SAM-dependent_MTases_sf"/>
</dbReference>
<reference evidence="2" key="1">
    <citation type="submission" date="2021-02" db="EMBL/GenBank/DDBJ databases">
        <authorList>
            <person name="Nowell W R."/>
        </authorList>
    </citation>
    <scope>NUCLEOTIDE SEQUENCE</scope>
</reference>
<gene>
    <name evidence="2" type="ORF">FME351_LOCUS8129</name>
</gene>
<protein>
    <recommendedName>
        <fullName evidence="4">Methyltransferase FkbM domain-containing protein</fullName>
    </recommendedName>
</protein>
<dbReference type="EMBL" id="CAJNYU010000786">
    <property type="protein sequence ID" value="CAF3390749.1"/>
    <property type="molecule type" value="Genomic_DNA"/>
</dbReference>
<evidence type="ECO:0008006" key="4">
    <source>
        <dbReference type="Google" id="ProtNLM"/>
    </source>
</evidence>
<dbReference type="InterPro" id="IPR006342">
    <property type="entry name" value="FkbM_mtfrase"/>
</dbReference>
<keyword evidence="1" id="KW-0472">Membrane</keyword>
<evidence type="ECO:0000256" key="1">
    <source>
        <dbReference type="SAM" id="Phobius"/>
    </source>
</evidence>
<sequence>MALLGSQLSTILIFIAIGIMLFIWYSWHQNSAVLSRSVGDCNGEHAFYKTVTLDSGWDNRAYAIYQRISQKLNKKKEVRLVKFPFGGLTARVLETDEESSFWDLVEKGTWELKTYTALMHYLSSDTVVVDVGTWIGPTVLFSSQLAARTYAIEADPAAFSKISHNLKQNAQSLWYHHVHLQAGCLGVESTHVQMKSALPGNSMSSIHKLFQQGNNRAPAQWTVRCYRLPELFTIWQINPTIEHVFVKIDIESYECKVLPNLYSWLATLKRKPTLYIAMHSQITTCSKEEYAMIAKIAELYRFRSTSFVTGNGSVAPTGEHVLSDLIAPP</sequence>
<name>A0A817Z9X7_9BILA</name>
<dbReference type="SUPFAM" id="SSF53335">
    <property type="entry name" value="S-adenosyl-L-methionine-dependent methyltransferases"/>
    <property type="match status" value="1"/>
</dbReference>
<organism evidence="2 3">
    <name type="scientific">Rotaria socialis</name>
    <dbReference type="NCBI Taxonomy" id="392032"/>
    <lineage>
        <taxon>Eukaryota</taxon>
        <taxon>Metazoa</taxon>
        <taxon>Spiralia</taxon>
        <taxon>Gnathifera</taxon>
        <taxon>Rotifera</taxon>
        <taxon>Eurotatoria</taxon>
        <taxon>Bdelloidea</taxon>
        <taxon>Philodinida</taxon>
        <taxon>Philodinidae</taxon>
        <taxon>Rotaria</taxon>
    </lineage>
</organism>
<dbReference type="Gene3D" id="3.40.50.150">
    <property type="entry name" value="Vaccinia Virus protein VP39"/>
    <property type="match status" value="1"/>
</dbReference>